<organism evidence="1 2">
    <name type="scientific">Catenulispora subtropica</name>
    <dbReference type="NCBI Taxonomy" id="450798"/>
    <lineage>
        <taxon>Bacteria</taxon>
        <taxon>Bacillati</taxon>
        <taxon>Actinomycetota</taxon>
        <taxon>Actinomycetes</taxon>
        <taxon>Catenulisporales</taxon>
        <taxon>Catenulisporaceae</taxon>
        <taxon>Catenulispora</taxon>
    </lineage>
</organism>
<protein>
    <submittedName>
        <fullName evidence="1">Uncharacterized protein</fullName>
    </submittedName>
</protein>
<proteinExistence type="predicted"/>
<name>A0ABP5ELC9_9ACTN</name>
<dbReference type="Proteomes" id="UP001499854">
    <property type="component" value="Unassembled WGS sequence"/>
</dbReference>
<dbReference type="EMBL" id="BAAAQM010000070">
    <property type="protein sequence ID" value="GAA2001165.1"/>
    <property type="molecule type" value="Genomic_DNA"/>
</dbReference>
<evidence type="ECO:0000313" key="1">
    <source>
        <dbReference type="EMBL" id="GAA2001165.1"/>
    </source>
</evidence>
<sequence length="95" mass="9666">MASMTAPAAPAAAALQAMRLAEVTQFPSPNPSPAGPQKMSAHSSVIAIAMGIRVLGILMPVVAPAGRAWLFTVATSASGAALSTRGGKWHSFEEH</sequence>
<keyword evidence="2" id="KW-1185">Reference proteome</keyword>
<accession>A0ABP5ELC9</accession>
<comment type="caution">
    <text evidence="1">The sequence shown here is derived from an EMBL/GenBank/DDBJ whole genome shotgun (WGS) entry which is preliminary data.</text>
</comment>
<reference evidence="2" key="1">
    <citation type="journal article" date="2019" name="Int. J. Syst. Evol. Microbiol.">
        <title>The Global Catalogue of Microorganisms (GCM) 10K type strain sequencing project: providing services to taxonomists for standard genome sequencing and annotation.</title>
        <authorList>
            <consortium name="The Broad Institute Genomics Platform"/>
            <consortium name="The Broad Institute Genome Sequencing Center for Infectious Disease"/>
            <person name="Wu L."/>
            <person name="Ma J."/>
        </authorList>
    </citation>
    <scope>NUCLEOTIDE SEQUENCE [LARGE SCALE GENOMIC DNA]</scope>
    <source>
        <strain evidence="2">JCM 16013</strain>
    </source>
</reference>
<gene>
    <name evidence="1" type="ORF">GCM10009838_78610</name>
</gene>
<evidence type="ECO:0000313" key="2">
    <source>
        <dbReference type="Proteomes" id="UP001499854"/>
    </source>
</evidence>